<reference evidence="1" key="1">
    <citation type="submission" date="2022-11" db="EMBL/GenBank/DDBJ databases">
        <title>Genome Sequence of Boeremia exigua.</title>
        <authorList>
            <person name="Buettner E."/>
        </authorList>
    </citation>
    <scope>NUCLEOTIDE SEQUENCE</scope>
    <source>
        <strain evidence="1">CU02</strain>
    </source>
</reference>
<evidence type="ECO:0000313" key="1">
    <source>
        <dbReference type="EMBL" id="KAJ8117746.1"/>
    </source>
</evidence>
<protein>
    <submittedName>
        <fullName evidence="1">Uncharacterized protein</fullName>
    </submittedName>
</protein>
<gene>
    <name evidence="1" type="ORF">OPT61_g1129</name>
</gene>
<accession>A0ACC2IRG8</accession>
<dbReference type="EMBL" id="JAPHNI010000042">
    <property type="protein sequence ID" value="KAJ8117746.1"/>
    <property type="molecule type" value="Genomic_DNA"/>
</dbReference>
<evidence type="ECO:0000313" key="2">
    <source>
        <dbReference type="Proteomes" id="UP001153331"/>
    </source>
</evidence>
<keyword evidence="2" id="KW-1185">Reference proteome</keyword>
<name>A0ACC2IRG8_9PLEO</name>
<proteinExistence type="predicted"/>
<comment type="caution">
    <text evidence="1">The sequence shown here is derived from an EMBL/GenBank/DDBJ whole genome shotgun (WGS) entry which is preliminary data.</text>
</comment>
<dbReference type="Proteomes" id="UP001153331">
    <property type="component" value="Unassembled WGS sequence"/>
</dbReference>
<sequence length="2523" mass="276385">MISNSNSRPNEPIAIIGTSFRFPGADTPTGLWDLLSDPRDTQCVIPPSRFAVESFYSPDGRKGTICTQHGYFLSEDHRNFDAEFFGIKPVEANSMDPQQRMLLEVIYEGIEAAGLSTKALRGSQTGVYVGLMAGDYSDMLNRNPSDFPSYAAAGTARSMISNRVSYFFDWRGPSMTIDTACSSSLVAVHQAVQSLRLGETQVAVAAGANLILGPEQFIAGSAMKMLSPDGRSYMWDTRANGYARGEGVAAVILKTLSAAIADGDDIECVIVETGVNQDGRTKGLTMPSAEAQTNLIQTTYKKAGLDLNKLSDRPQYFEAHGTGTPAGDPVEAQAIHDAFFGPETVKRGPIETPLYCGSVKTIIGHTEGTAGIAGLLKASLAVKHGVIPPNRLFDNLAPTVRPFYDNLEIVTQGIPWPNLTPSSARRASVNSFGFGGTNAHCIVESYCHVPNKGLTNTRSQMPFIFSAASEKSLASLLAAFSNHLRSDSGIDLQALSHTLCTRRTSHSFRVAFSAKSAQELCEKLDSSAQVSKARPKLDSLVRSSPIRILGIFTGQGAQWAGMARELMQFPAAVQIIADLENSLAELQDPPTWSLRAEMSANKTSSRVTEAAIAQPVCTAVQILLVEMLRAAGIRFTAVVGHSSGEIAAAFAANRLSARDAIRVAYYRGVHLPLVGGKDGEAGSMIAVAASYPEAQQLCDSDRFIGRVCVAACNSIASVTLSGDIVAIQEIEEIFHTQKRFARRLRVDNAYHSHHMIRCSEAITASLHACKITYQQPSVSDCLWISSVDLKPITKPIDIIDYWHRNTVGCVLFSQALDQALGLSEFDLAVEVGAHPALKGPALQMIESALGRTIPYTGMLCRNMDDTEAFTAGIGYIWTHAQENVVDYAGYHHFMDISGPVLKGLPSYAWDYSKTFWYESRISHEYRNRSVHHELLGSRSPDYSTDQIMWRNCLIPEELPWIREHCIQGQMVFPGSGYIVSAFEASLEAVAPKPVQLLELIDLEFGQPLVFTSEDTRVDVLITLSGIRRQKSNIIANFSYHSIANKGVGPMSLNACGQIRIVCNTDADILQNPSKRYFGMTEVDQERIYASLARFGYQYSGTFKALNSVKRKPGVASGMIQVPERSPTTSLLMHPATLDAAIHSIAVAHSYPGDGRMTSLLLPIGISKVSLHPVQAVKSAGDRDLTFTSFSKDNGDGDVDVYHADGSNVILRLEGLCTKPMVPATSKNDTHLFSETVWGPAFPTLANTIGDFTATRSCPETDLKIMIDVAKQIAHRYPAMNIITVGVPTADAVKNFLTELNHAFASLTYTDMVYEAVNSAKVVLSAFEDKLIYKILDTDTDITKQGFVEHSYDLVVALQNTPRTSNVDHMMKNIKQLLKPGGYFLSPQLAYMEELSQSSPPPDQDAETPSNLGRERPFIPAVEASSRAQLLERYDFADADWFMEPESSDLANSRVILLQALDHRIRVLRKPLVFVEPPLRFSEITLVGGATPATSACMSNLKQILQAYSTGVTQVNSLSDLSDANLSFGGNAVVLQDHDKPLFQDLEETTLKGLQKLFARSKDVLWVTQGYKHNFTHARMFVAFARCLLQEMPHIRLQILDLPSTQAHNAKTISEDLLRLLISGRLEQEGRFNNILWSVEPEISYDNGRSIPRVKVSKPRNDRYNARRRDITVNVDPNVSMVTVSAGQDAYVLRAKNESKMMHNWMATDVVTIRVTYSFLKAVRIGSSGYLFVLLGFDTANNEQVVALSSKLSSTVDVPRSLVRPCHLAQNRAVDHLRALFGGMIAYTALRDLSPNQSLLILEPREELAAIIAAFSEIQDVQAVFLTATPADYCTSDERVWKRVPSRASRRDISSVLRDLVLSRIVCLENNYRTNNMREELSDNIPIDSSGVYIASKGCSVSTEEAWKLSAVFDRVLSHLTKAATEIEFKTGNLVPLADVNGLNINCDVMTMVDWTPVSDVSMQLEPVERRTRFCSDKTYWLVGLTGDLGLSLSEWMITRNARYIVLSSRNPKIDHEWLAHFEGMGATVKVYGCDLTDRKSVQDTHNRIKANLPPIAGLCHGAMILRDTLIQDLDMAKVKDVLKPKVDGAIHLDLTFQDYNLDFFISLSSVAAVTGNPGQSVYAAANGFLAALTAQRRARGKSASCIALGAVLGCGYATRGLTLAQQKSLEKAGVMWTSVQDFHSAFAEAILLSPPYSNTDGEFATGVRVSYTDELHIPKHANNPIFSHLVLQRSIGNQEPRMEESETSARTQLLLAISPGSVLGILEDFLTSRLRKALQSSPDATIIDQTADTLGIDSLIAVEMKSWLMKELNVDMPLMVIIGGNTIRGVVVHCAKLLESSMTPLLQAEANTDQARVLDAAKLTGTRVSSHTQTPEAVSFPAVLHIKANGSPEATQSGNTLSVHYEHTEIAVEEGSISIASTKTENLWKSSRSPDTSTSEIAGTGDGKELSPPFTSDTEHLIHTSHTVIYDTVVLPEEHNKNGSFQLPKQEHAVITVRNVSNAAKQSRTSRFRKALLRYLRPA</sequence>
<organism evidence="1 2">
    <name type="scientific">Boeremia exigua</name>
    <dbReference type="NCBI Taxonomy" id="749465"/>
    <lineage>
        <taxon>Eukaryota</taxon>
        <taxon>Fungi</taxon>
        <taxon>Dikarya</taxon>
        <taxon>Ascomycota</taxon>
        <taxon>Pezizomycotina</taxon>
        <taxon>Dothideomycetes</taxon>
        <taxon>Pleosporomycetidae</taxon>
        <taxon>Pleosporales</taxon>
        <taxon>Pleosporineae</taxon>
        <taxon>Didymellaceae</taxon>
        <taxon>Boeremia</taxon>
    </lineage>
</organism>